<evidence type="ECO:0000313" key="1">
    <source>
        <dbReference type="EMBL" id="SFL37329.1"/>
    </source>
</evidence>
<dbReference type="STRING" id="195913.SAMN04488004_11613"/>
<dbReference type="Proteomes" id="UP000199550">
    <property type="component" value="Unassembled WGS sequence"/>
</dbReference>
<gene>
    <name evidence="1" type="ORF">SAMN04488004_11613</name>
</gene>
<dbReference type="InterPro" id="IPR036513">
    <property type="entry name" value="STAS_dom_sf"/>
</dbReference>
<organism evidence="1 2">
    <name type="scientific">Loktanella salsilacus</name>
    <dbReference type="NCBI Taxonomy" id="195913"/>
    <lineage>
        <taxon>Bacteria</taxon>
        <taxon>Pseudomonadati</taxon>
        <taxon>Pseudomonadota</taxon>
        <taxon>Alphaproteobacteria</taxon>
        <taxon>Rhodobacterales</taxon>
        <taxon>Roseobacteraceae</taxon>
        <taxon>Loktanella</taxon>
    </lineage>
</organism>
<name>A0A1I4H4Y5_9RHOB</name>
<evidence type="ECO:0000313" key="2">
    <source>
        <dbReference type="Proteomes" id="UP000199550"/>
    </source>
</evidence>
<dbReference type="AlphaFoldDB" id="A0A1I4H4Y5"/>
<dbReference type="SUPFAM" id="SSF52091">
    <property type="entry name" value="SpoIIaa-like"/>
    <property type="match status" value="2"/>
</dbReference>
<proteinExistence type="predicted"/>
<protein>
    <submittedName>
        <fullName evidence="1">SpoIIAA-like</fullName>
    </submittedName>
</protein>
<dbReference type="Gene3D" id="3.40.50.10600">
    <property type="entry name" value="SpoIIaa-like domains"/>
    <property type="match status" value="2"/>
</dbReference>
<dbReference type="InterPro" id="IPR038396">
    <property type="entry name" value="SpoIIAA-like_sf"/>
</dbReference>
<dbReference type="InterPro" id="IPR021866">
    <property type="entry name" value="SpoIIAA-like"/>
</dbReference>
<accession>A0A1I4H4Y5</accession>
<reference evidence="1 2" key="1">
    <citation type="submission" date="2016-10" db="EMBL/GenBank/DDBJ databases">
        <authorList>
            <person name="de Groot N.N."/>
        </authorList>
    </citation>
    <scope>NUCLEOTIDE SEQUENCE [LARGE SCALE GENOMIC DNA]</scope>
    <source>
        <strain evidence="1 2">DSM 16199</strain>
    </source>
</reference>
<keyword evidence="2" id="KW-1185">Reference proteome</keyword>
<dbReference type="RefSeq" id="WP_175499351.1">
    <property type="nucleotide sequence ID" value="NZ_FOTF01000016.1"/>
</dbReference>
<dbReference type="Pfam" id="PF11964">
    <property type="entry name" value="SpoIIAA-like"/>
    <property type="match status" value="2"/>
</dbReference>
<sequence length="245" mass="26553">MITINTVATPGQLECRVSGHLTQADYEDTLSPALEQAFSTSDTLRVLVIIDNDLSGMDAGAVWEDTKLGLAHWRGFDRLAVVTDLGFARVGVRAFAPLMPCPVQVFAHVDIDAARLWLRESLGTIHAQELAPGTMELCLLGEVDADAYTRANEALAAHVTQGEELRLLLDVRGFDGWQGPAAMAAHLRTVMAHAGQAKRIAIVGASHWQHAAELIGKRVLAAKVNYFDSDKYAEAREWVLGTKAA</sequence>
<dbReference type="EMBL" id="FOTF01000016">
    <property type="protein sequence ID" value="SFL37329.1"/>
    <property type="molecule type" value="Genomic_DNA"/>
</dbReference>